<keyword evidence="3" id="KW-1185">Reference proteome</keyword>
<comment type="caution">
    <text evidence="2">The sequence shown here is derived from an EMBL/GenBank/DDBJ whole genome shotgun (WGS) entry which is preliminary data.</text>
</comment>
<keyword evidence="1" id="KW-0175">Coiled coil</keyword>
<feature type="coiled-coil region" evidence="1">
    <location>
        <begin position="52"/>
        <end position="131"/>
    </location>
</feature>
<dbReference type="EMBL" id="CAXHTA020000006">
    <property type="protein sequence ID" value="CAL5222060.1"/>
    <property type="molecule type" value="Genomic_DNA"/>
</dbReference>
<sequence length="511" mass="56613">MLYVTSWCCVAVGLEYGGFGVGTPRILATPKQPALGPPRYCRSGMAPIYAELVQLEKKVADKEVEVKAVSRRHARAVKRAAEAKAEYQKCGKKPAQRGKVMADVIRYREKKKRLRQKCKDREGELMELVRELRELISCLETREQSKASKGDLEKEVQLQLKLASDNDLSSLDGWEFGNLPRPRLPCEPPRALPPSLGELLHVQPTLLRQLSHVKLRILARAYQRVYPDDSKGLSEHDLYARMRAAIQSVVSLEWQPHPPMLPEVPAGWAGEVTACVSHWLLGWGRGSRGRAMNVCCHDGSVSEETLMAALGNPSESLIDAYVAVAQRPCISLEALMALLCACPLLVRLTDMPKDSGLLDKAVTTALKAAAFRLPGIDRMALVVLQRQGTTSFAHMMRAIQEQLAVPLVVIFTEMEVIHSPAYEHLFAPGMGKLPGHLTPAEKLMRTAEKLTRTAKTFLKAIQAPLYDDPHLFYATATKCPGVPAWADPMTPSSGCMLYNMNVMHLRSIQGK</sequence>
<dbReference type="Proteomes" id="UP001497392">
    <property type="component" value="Unassembled WGS sequence"/>
</dbReference>
<evidence type="ECO:0000313" key="3">
    <source>
        <dbReference type="Proteomes" id="UP001497392"/>
    </source>
</evidence>
<accession>A0ABP1FU36</accession>
<gene>
    <name evidence="2" type="primary">g4359</name>
    <name evidence="2" type="ORF">VP750_LOCUS3719</name>
</gene>
<name>A0ABP1FU36_9CHLO</name>
<evidence type="ECO:0000313" key="2">
    <source>
        <dbReference type="EMBL" id="CAL5222060.1"/>
    </source>
</evidence>
<reference evidence="2 3" key="1">
    <citation type="submission" date="2024-06" db="EMBL/GenBank/DDBJ databases">
        <authorList>
            <person name="Kraege A."/>
            <person name="Thomma B."/>
        </authorList>
    </citation>
    <scope>NUCLEOTIDE SEQUENCE [LARGE SCALE GENOMIC DNA]</scope>
</reference>
<organism evidence="2 3">
    <name type="scientific">Coccomyxa viridis</name>
    <dbReference type="NCBI Taxonomy" id="1274662"/>
    <lineage>
        <taxon>Eukaryota</taxon>
        <taxon>Viridiplantae</taxon>
        <taxon>Chlorophyta</taxon>
        <taxon>core chlorophytes</taxon>
        <taxon>Trebouxiophyceae</taxon>
        <taxon>Trebouxiophyceae incertae sedis</taxon>
        <taxon>Coccomyxaceae</taxon>
        <taxon>Coccomyxa</taxon>
    </lineage>
</organism>
<protein>
    <submittedName>
        <fullName evidence="2">G4359 protein</fullName>
    </submittedName>
</protein>
<proteinExistence type="predicted"/>
<evidence type="ECO:0000256" key="1">
    <source>
        <dbReference type="SAM" id="Coils"/>
    </source>
</evidence>